<sequence>MIANAISSIIPGVRPRISLTAPVRNGEPPHTNMTVPSTGDTHPIQELCGSEYPRIIANMSDAAITGTAKTTITQNNLRNWPA</sequence>
<proteinExistence type="predicted"/>
<evidence type="ECO:0000313" key="3">
    <source>
        <dbReference type="Proteomes" id="UP000654257"/>
    </source>
</evidence>
<feature type="compositionally biased region" description="Polar residues" evidence="1">
    <location>
        <begin position="31"/>
        <end position="40"/>
    </location>
</feature>
<dbReference type="Proteomes" id="UP000654257">
    <property type="component" value="Unassembled WGS sequence"/>
</dbReference>
<evidence type="ECO:0000313" key="2">
    <source>
        <dbReference type="EMBL" id="GGG28947.1"/>
    </source>
</evidence>
<evidence type="ECO:0000256" key="1">
    <source>
        <dbReference type="SAM" id="MobiDB-lite"/>
    </source>
</evidence>
<reference evidence="2" key="1">
    <citation type="journal article" date="2014" name="Int. J. Syst. Evol. Microbiol.">
        <title>Complete genome sequence of Corynebacterium casei LMG S-19264T (=DSM 44701T), isolated from a smear-ripened cheese.</title>
        <authorList>
            <consortium name="US DOE Joint Genome Institute (JGI-PGF)"/>
            <person name="Walter F."/>
            <person name="Albersmeier A."/>
            <person name="Kalinowski J."/>
            <person name="Ruckert C."/>
        </authorList>
    </citation>
    <scope>NUCLEOTIDE SEQUENCE</scope>
    <source>
        <strain evidence="2">CCM 7905</strain>
    </source>
</reference>
<protein>
    <submittedName>
        <fullName evidence="2">Uncharacterized protein</fullName>
    </submittedName>
</protein>
<accession>A0A917LJ04</accession>
<dbReference type="EMBL" id="BMCU01000008">
    <property type="protein sequence ID" value="GGG28947.1"/>
    <property type="molecule type" value="Genomic_DNA"/>
</dbReference>
<reference evidence="2" key="2">
    <citation type="submission" date="2020-09" db="EMBL/GenBank/DDBJ databases">
        <authorList>
            <person name="Sun Q."/>
            <person name="Sedlacek I."/>
        </authorList>
    </citation>
    <scope>NUCLEOTIDE SEQUENCE</scope>
    <source>
        <strain evidence="2">CCM 7905</strain>
    </source>
</reference>
<comment type="caution">
    <text evidence="2">The sequence shown here is derived from an EMBL/GenBank/DDBJ whole genome shotgun (WGS) entry which is preliminary data.</text>
</comment>
<feature type="region of interest" description="Disordered" evidence="1">
    <location>
        <begin position="20"/>
        <end position="40"/>
    </location>
</feature>
<organism evidence="2 3">
    <name type="scientific">Rhodococcoides trifolii</name>
    <dbReference type="NCBI Taxonomy" id="908250"/>
    <lineage>
        <taxon>Bacteria</taxon>
        <taxon>Bacillati</taxon>
        <taxon>Actinomycetota</taxon>
        <taxon>Actinomycetes</taxon>
        <taxon>Mycobacteriales</taxon>
        <taxon>Nocardiaceae</taxon>
        <taxon>Rhodococcoides</taxon>
    </lineage>
</organism>
<name>A0A917LJ04_9NOCA</name>
<gene>
    <name evidence="2" type="ORF">GCM10007304_48540</name>
</gene>
<keyword evidence="3" id="KW-1185">Reference proteome</keyword>
<dbReference type="AlphaFoldDB" id="A0A917LJ04"/>